<keyword evidence="3" id="KW-1133">Transmembrane helix</keyword>
<keyword evidence="1" id="KW-0677">Repeat</keyword>
<keyword evidence="3" id="KW-0812">Transmembrane</keyword>
<feature type="region of interest" description="Disordered" evidence="2">
    <location>
        <begin position="301"/>
        <end position="320"/>
    </location>
</feature>
<dbReference type="PANTHER" id="PTHR24637:SF350">
    <property type="entry name" value="NEMATODE CUTICLE COLLAGEN N-TERMINAL DOMAIN-CONTAINING PROTEIN"/>
    <property type="match status" value="1"/>
</dbReference>
<evidence type="ECO:0000256" key="2">
    <source>
        <dbReference type="SAM" id="MobiDB-lite"/>
    </source>
</evidence>
<reference evidence="6" key="1">
    <citation type="submission" date="2022-11" db="UniProtKB">
        <authorList>
            <consortium name="WormBaseParasite"/>
        </authorList>
    </citation>
    <scope>IDENTIFICATION</scope>
</reference>
<feature type="compositionally biased region" description="Pro residues" evidence="2">
    <location>
        <begin position="114"/>
        <end position="123"/>
    </location>
</feature>
<evidence type="ECO:0000313" key="6">
    <source>
        <dbReference type="WBParaSite" id="jg4563"/>
    </source>
</evidence>
<evidence type="ECO:0000256" key="3">
    <source>
        <dbReference type="SAM" id="Phobius"/>
    </source>
</evidence>
<dbReference type="Pfam" id="PF01391">
    <property type="entry name" value="Collagen"/>
    <property type="match status" value="1"/>
</dbReference>
<protein>
    <submittedName>
        <fullName evidence="6">Nematode cuticle collagen N-terminal domain-containing protein</fullName>
    </submittedName>
</protein>
<sequence length="320" mass="31113">MSAKVFVGVASAGSAAFILFSLFMVGMLYQDISNLEDEVMVQMDEFKLLANLAWTDMIAMDSSASPTTTQQSAFKDLLDRSQRSIFGRQRREGTGTTASGAACTCNQQPNHCPVGPPGPPGQPGIPGDNGQPGEAGKVGVAGMDLLIDSGPKECIKCPAGAPGPKGPKGEAGPPGQPGKEGENGQPGKDGKPGPAGPAGEQGPDGEAGQPGSPGQQGKDGQTGKGAPGPKGPAGPSGQQGQPGAPGAAAQPGNAGPAGPPGTAGSPGEAGANGQPGQAGGPGIPGSDAAYCPCPARTGAVVAKAPATAPAESKGPGYRRV</sequence>
<organism evidence="5 6">
    <name type="scientific">Ditylenchus dipsaci</name>
    <dbReference type="NCBI Taxonomy" id="166011"/>
    <lineage>
        <taxon>Eukaryota</taxon>
        <taxon>Metazoa</taxon>
        <taxon>Ecdysozoa</taxon>
        <taxon>Nematoda</taxon>
        <taxon>Chromadorea</taxon>
        <taxon>Rhabditida</taxon>
        <taxon>Tylenchina</taxon>
        <taxon>Tylenchomorpha</taxon>
        <taxon>Sphaerularioidea</taxon>
        <taxon>Anguinidae</taxon>
        <taxon>Anguininae</taxon>
        <taxon>Ditylenchus</taxon>
    </lineage>
</organism>
<accession>A0A915EEU0</accession>
<dbReference type="Pfam" id="PF01484">
    <property type="entry name" value="Col_cuticle_N"/>
    <property type="match status" value="1"/>
</dbReference>
<name>A0A915EEU0_9BILA</name>
<feature type="domain" description="Nematode cuticle collagen N-terminal" evidence="4">
    <location>
        <begin position="6"/>
        <end position="57"/>
    </location>
</feature>
<feature type="region of interest" description="Disordered" evidence="2">
    <location>
        <begin position="113"/>
        <end position="137"/>
    </location>
</feature>
<dbReference type="SMART" id="SM01088">
    <property type="entry name" value="Col_cuticle_N"/>
    <property type="match status" value="1"/>
</dbReference>
<feature type="transmembrane region" description="Helical" evidence="3">
    <location>
        <begin position="6"/>
        <end position="29"/>
    </location>
</feature>
<dbReference type="InterPro" id="IPR008160">
    <property type="entry name" value="Collagen"/>
</dbReference>
<evidence type="ECO:0000313" key="5">
    <source>
        <dbReference type="Proteomes" id="UP000887574"/>
    </source>
</evidence>
<evidence type="ECO:0000259" key="4">
    <source>
        <dbReference type="SMART" id="SM01088"/>
    </source>
</evidence>
<dbReference type="GO" id="GO:0042302">
    <property type="term" value="F:structural constituent of cuticle"/>
    <property type="evidence" value="ECO:0007669"/>
    <property type="project" value="InterPro"/>
</dbReference>
<feature type="region of interest" description="Disordered" evidence="2">
    <location>
        <begin position="156"/>
        <end position="293"/>
    </location>
</feature>
<dbReference type="PANTHER" id="PTHR24637">
    <property type="entry name" value="COLLAGEN"/>
    <property type="match status" value="1"/>
</dbReference>
<dbReference type="AlphaFoldDB" id="A0A915EEU0"/>
<keyword evidence="5" id="KW-1185">Reference proteome</keyword>
<dbReference type="InterPro" id="IPR002486">
    <property type="entry name" value="Col_cuticle_N"/>
</dbReference>
<keyword evidence="3" id="KW-0472">Membrane</keyword>
<feature type="compositionally biased region" description="Low complexity" evidence="2">
    <location>
        <begin position="301"/>
        <end position="310"/>
    </location>
</feature>
<dbReference type="Proteomes" id="UP000887574">
    <property type="component" value="Unplaced"/>
</dbReference>
<proteinExistence type="predicted"/>
<feature type="compositionally biased region" description="Low complexity" evidence="2">
    <location>
        <begin position="233"/>
        <end position="275"/>
    </location>
</feature>
<dbReference type="WBParaSite" id="jg4563">
    <property type="protein sequence ID" value="jg4563"/>
    <property type="gene ID" value="jg4563"/>
</dbReference>
<feature type="compositionally biased region" description="Low complexity" evidence="2">
    <location>
        <begin position="197"/>
        <end position="219"/>
    </location>
</feature>
<evidence type="ECO:0000256" key="1">
    <source>
        <dbReference type="ARBA" id="ARBA00022737"/>
    </source>
</evidence>